<keyword evidence="4 5" id="KW-0472">Membrane</keyword>
<gene>
    <name evidence="6" type="ORF">Vbra_17113</name>
</gene>
<sequence>MAGCCKGCGVCVGQSILIFSGLLEILAGALLIVLGTSVMPDWATESTDFYHFHSKMGFLIAGIVILVVGCFGLLGNYTKNCCLLGIYVIVSIIIALIVMATGATLMVFGYAGPSQMQAALCDDDNDFGKWWSAAEKTVLDECAPKGHYNAFACGDAFIDQFESEQGSLDEGHQLPRDQLREFLLVGQKIEMGLQCGGFCEKMLLDLKKSATPSRALADLFSPLDEGAPKGHYNAFSCGDAFIDQFESEQGSLDEGHQLPRDQLREFLLVGQKIEMGLQCGGFCESGAPIFSANSEEELSETRPGCVREIGEWLRTNDVGHWGTGLLVVGVIILLSTCVACVRCRRQTTNAAASNGNPDAPYVVNVYGQAADPKQAGYVNGGSNATTARTDQQGFAYA</sequence>
<feature type="transmembrane region" description="Helical" evidence="5">
    <location>
        <begin position="56"/>
        <end position="74"/>
    </location>
</feature>
<feature type="transmembrane region" description="Helical" evidence="5">
    <location>
        <begin position="16"/>
        <end position="36"/>
    </location>
</feature>
<dbReference type="Pfam" id="PF00335">
    <property type="entry name" value="Tetraspanin"/>
    <property type="match status" value="1"/>
</dbReference>
<reference evidence="6" key="1">
    <citation type="submission" date="2014-11" db="EMBL/GenBank/DDBJ databases">
        <authorList>
            <person name="Zhu J."/>
            <person name="Qi W."/>
            <person name="Song R."/>
        </authorList>
    </citation>
    <scope>NUCLEOTIDE SEQUENCE [LARGE SCALE GENOMIC DNA]</scope>
</reference>
<keyword evidence="2 5" id="KW-0812">Transmembrane</keyword>
<dbReference type="AlphaFoldDB" id="A0A0G4G5E6"/>
<dbReference type="InParanoid" id="A0A0G4G5E6"/>
<evidence type="ECO:0000313" key="6">
    <source>
        <dbReference type="EMBL" id="CEM23769.1"/>
    </source>
</evidence>
<comment type="subcellular location">
    <subcellularLocation>
        <location evidence="1">Membrane</location>
        <topology evidence="1">Multi-pass membrane protein</topology>
    </subcellularLocation>
</comment>
<feature type="transmembrane region" description="Helical" evidence="5">
    <location>
        <begin position="321"/>
        <end position="341"/>
    </location>
</feature>
<organism evidence="6 7">
    <name type="scientific">Vitrella brassicaformis (strain CCMP3155)</name>
    <dbReference type="NCBI Taxonomy" id="1169540"/>
    <lineage>
        <taxon>Eukaryota</taxon>
        <taxon>Sar</taxon>
        <taxon>Alveolata</taxon>
        <taxon>Colpodellida</taxon>
        <taxon>Vitrellaceae</taxon>
        <taxon>Vitrella</taxon>
    </lineage>
</organism>
<dbReference type="VEuPathDB" id="CryptoDB:Vbra_17113"/>
<feature type="transmembrane region" description="Helical" evidence="5">
    <location>
        <begin position="86"/>
        <end position="111"/>
    </location>
</feature>
<evidence type="ECO:0008006" key="8">
    <source>
        <dbReference type="Google" id="ProtNLM"/>
    </source>
</evidence>
<name>A0A0G4G5E6_VITBC</name>
<dbReference type="GO" id="GO:0016020">
    <property type="term" value="C:membrane"/>
    <property type="evidence" value="ECO:0007669"/>
    <property type="project" value="UniProtKB-SubCell"/>
</dbReference>
<evidence type="ECO:0000313" key="7">
    <source>
        <dbReference type="Proteomes" id="UP000041254"/>
    </source>
</evidence>
<dbReference type="Proteomes" id="UP000041254">
    <property type="component" value="Unassembled WGS sequence"/>
</dbReference>
<dbReference type="InterPro" id="IPR018499">
    <property type="entry name" value="Tetraspanin/Peripherin"/>
</dbReference>
<accession>A0A0G4G5E6</accession>
<keyword evidence="7" id="KW-1185">Reference proteome</keyword>
<evidence type="ECO:0000256" key="3">
    <source>
        <dbReference type="ARBA" id="ARBA00022989"/>
    </source>
</evidence>
<evidence type="ECO:0000256" key="2">
    <source>
        <dbReference type="ARBA" id="ARBA00022692"/>
    </source>
</evidence>
<evidence type="ECO:0000256" key="1">
    <source>
        <dbReference type="ARBA" id="ARBA00004141"/>
    </source>
</evidence>
<dbReference type="EMBL" id="CDMY01000571">
    <property type="protein sequence ID" value="CEM23769.1"/>
    <property type="molecule type" value="Genomic_DNA"/>
</dbReference>
<proteinExistence type="predicted"/>
<evidence type="ECO:0000256" key="4">
    <source>
        <dbReference type="ARBA" id="ARBA00023136"/>
    </source>
</evidence>
<protein>
    <recommendedName>
        <fullName evidence="8">Tetraspanin</fullName>
    </recommendedName>
</protein>
<keyword evidence="3 5" id="KW-1133">Transmembrane helix</keyword>
<evidence type="ECO:0000256" key="5">
    <source>
        <dbReference type="SAM" id="Phobius"/>
    </source>
</evidence>